<protein>
    <recommendedName>
        <fullName evidence="3">SLH domain-containing protein</fullName>
    </recommendedName>
</protein>
<reference evidence="4 5" key="1">
    <citation type="submission" date="2021-09" db="EMBL/GenBank/DDBJ databases">
        <title>Genomic insights and catalytic innovation underlie evolution of tropane alkaloids biosynthesis.</title>
        <authorList>
            <person name="Wang Y.-J."/>
            <person name="Tian T."/>
            <person name="Huang J.-P."/>
            <person name="Huang S.-X."/>
        </authorList>
    </citation>
    <scope>NUCLEOTIDE SEQUENCE [LARGE SCALE GENOMIC DNA]</scope>
    <source>
        <strain evidence="4">KIB-2018</strain>
        <tissue evidence="4">Leaf</tissue>
    </source>
</reference>
<dbReference type="EMBL" id="JAIWQS010000007">
    <property type="protein sequence ID" value="KAJ8760459.1"/>
    <property type="molecule type" value="Genomic_DNA"/>
</dbReference>
<evidence type="ECO:0000259" key="3">
    <source>
        <dbReference type="PROSITE" id="PS51272"/>
    </source>
</evidence>
<comment type="caution">
    <text evidence="4">The sequence shown here is derived from an EMBL/GenBank/DDBJ whole genome shotgun (WGS) entry which is preliminary data.</text>
</comment>
<evidence type="ECO:0000313" key="4">
    <source>
        <dbReference type="EMBL" id="KAJ8760459.1"/>
    </source>
</evidence>
<evidence type="ECO:0000256" key="1">
    <source>
        <dbReference type="SAM" id="Coils"/>
    </source>
</evidence>
<gene>
    <name evidence="4" type="ORF">K2173_015126</name>
</gene>
<evidence type="ECO:0000313" key="5">
    <source>
        <dbReference type="Proteomes" id="UP001159364"/>
    </source>
</evidence>
<dbReference type="PROSITE" id="PS51272">
    <property type="entry name" value="SLH"/>
    <property type="match status" value="1"/>
</dbReference>
<feature type="coiled-coil region" evidence="1">
    <location>
        <begin position="474"/>
        <end position="501"/>
    </location>
</feature>
<keyword evidence="2" id="KW-0812">Transmembrane</keyword>
<dbReference type="InterPro" id="IPR001119">
    <property type="entry name" value="SLH_dom"/>
</dbReference>
<evidence type="ECO:0000256" key="2">
    <source>
        <dbReference type="SAM" id="Phobius"/>
    </source>
</evidence>
<feature type="transmembrane region" description="Helical" evidence="2">
    <location>
        <begin position="89"/>
        <end position="109"/>
    </location>
</feature>
<keyword evidence="2" id="KW-0472">Membrane</keyword>
<keyword evidence="1" id="KW-0175">Coiled coil</keyword>
<organism evidence="4 5">
    <name type="scientific">Erythroxylum novogranatense</name>
    <dbReference type="NCBI Taxonomy" id="1862640"/>
    <lineage>
        <taxon>Eukaryota</taxon>
        <taxon>Viridiplantae</taxon>
        <taxon>Streptophyta</taxon>
        <taxon>Embryophyta</taxon>
        <taxon>Tracheophyta</taxon>
        <taxon>Spermatophyta</taxon>
        <taxon>Magnoliopsida</taxon>
        <taxon>eudicotyledons</taxon>
        <taxon>Gunneridae</taxon>
        <taxon>Pentapetalae</taxon>
        <taxon>rosids</taxon>
        <taxon>fabids</taxon>
        <taxon>Malpighiales</taxon>
        <taxon>Erythroxylaceae</taxon>
        <taxon>Erythroxylum</taxon>
    </lineage>
</organism>
<dbReference type="AlphaFoldDB" id="A0AAV8T249"/>
<keyword evidence="5" id="KW-1185">Reference proteome</keyword>
<dbReference type="Proteomes" id="UP001159364">
    <property type="component" value="Linkage Group LG07"/>
</dbReference>
<keyword evidence="2" id="KW-1133">Transmembrane helix</keyword>
<sequence length="576" mass="64609">MGPSTTRAPASLLLLRTTSAATPRLRRHNFSIFGPSPSLLRTRSPTLVRLSASPTDSRPHFSWFSPDQTAPPAYDCNGWAFKIEGFPTVVAVIGTCAAAFVATIAFFLLSSKGIKWQLHTPHTLRGVTFQGESETKDDKTCKDSDFGENLGVSQSQAVKNFAPDVSAKAPTSVYKEKHQFVKISTSVDSAQLEALSSLKKLKIIEDVIKADELCSRREYARWLIRLNSLLERNPKHRIVPSISLSGSVVAAFDDISAEDSDFQYVQSLAEAGIIPSKLSGASSGSDSTKLEKRFLFYPDRFISRQDLIDWKAQLEYEVPSGIIEQMSGTKAGYMDVSKMSSDASPELLFDMTSQDRSIIRKVFGQTRRFQPNKPVTKAQVAVALTSGRMTAAICDEILRQEAENTLRESAMEEIRFELLNRGDIQRYWDGKKDEERRRGLHVEEIYTKTLHELEQEEILQVKTSADCTKEKAAMECQRQLLSSLKEEVVELSAKLASERATYVVEQCSVNELFGDLQTKQERMLDTKSILEAEIEALRILRSWVEDDARKSQARAKVLEEIVYIFSEKKRPLCCSS</sequence>
<proteinExistence type="predicted"/>
<dbReference type="PANTHER" id="PTHR33740">
    <property type="entry name" value="GPI-ANCHORED ADHESIN-LIKE PROTEIN"/>
    <property type="match status" value="1"/>
</dbReference>
<accession>A0AAV8T249</accession>
<name>A0AAV8T249_9ROSI</name>
<feature type="domain" description="SLH" evidence="3">
    <location>
        <begin position="248"/>
        <end position="325"/>
    </location>
</feature>
<dbReference type="PANTHER" id="PTHR33740:SF1">
    <property type="entry name" value="SLH DOMAIN PROTEIN"/>
    <property type="match status" value="1"/>
</dbReference>